<dbReference type="EMBL" id="VOOS01000001">
    <property type="protein sequence ID" value="TXB66817.1"/>
    <property type="molecule type" value="Genomic_DNA"/>
</dbReference>
<keyword evidence="4" id="KW-1185">Reference proteome</keyword>
<evidence type="ECO:0000313" key="4">
    <source>
        <dbReference type="Proteomes" id="UP000321721"/>
    </source>
</evidence>
<protein>
    <submittedName>
        <fullName evidence="3">DUF4294 domain-containing protein</fullName>
    </submittedName>
</protein>
<feature type="signal peptide" evidence="2">
    <location>
        <begin position="1"/>
        <end position="23"/>
    </location>
</feature>
<dbReference type="InterPro" id="IPR025636">
    <property type="entry name" value="DUF4294"/>
</dbReference>
<accession>A0A5C6RXI4</accession>
<dbReference type="AlphaFoldDB" id="A0A5C6RXI4"/>
<evidence type="ECO:0000256" key="2">
    <source>
        <dbReference type="SAM" id="SignalP"/>
    </source>
</evidence>
<evidence type="ECO:0000256" key="1">
    <source>
        <dbReference type="SAM" id="Coils"/>
    </source>
</evidence>
<name>A0A5C6RXI4_9FLAO</name>
<sequence>MNTLKQKQYILFTLLLLSGFAFAQNLTKADSLKNTDTTNFQVVEKKRPDGTVVQAFVVDGDTTYAYTFSPVRIVGVRPYGDADKDKEFRRLRYHVLKVYPYAKLASAKLNKYNEELMKIKSKRKRRLLLKQREKELKEEFTDVIKKMSVTQGRVLVKLIDRETGESTYDIIKEMRGGFKAFVYQGVARLYSANLKSRYNPQVNEEDEMIERIVLLIEEGKI</sequence>
<evidence type="ECO:0000313" key="3">
    <source>
        <dbReference type="EMBL" id="TXB66817.1"/>
    </source>
</evidence>
<keyword evidence="2" id="KW-0732">Signal</keyword>
<reference evidence="3 4" key="1">
    <citation type="submission" date="2019-08" db="EMBL/GenBank/DDBJ databases">
        <title>Genome of Vicingus serpentipes NCIMB 15042.</title>
        <authorList>
            <person name="Bowman J.P."/>
        </authorList>
    </citation>
    <scope>NUCLEOTIDE SEQUENCE [LARGE SCALE GENOMIC DNA]</scope>
    <source>
        <strain evidence="3 4">NCIMB 15042</strain>
    </source>
</reference>
<keyword evidence="1" id="KW-0175">Coiled coil</keyword>
<dbReference type="Pfam" id="PF14127">
    <property type="entry name" value="DUF4294"/>
    <property type="match status" value="1"/>
</dbReference>
<dbReference type="Proteomes" id="UP000321721">
    <property type="component" value="Unassembled WGS sequence"/>
</dbReference>
<proteinExistence type="predicted"/>
<feature type="coiled-coil region" evidence="1">
    <location>
        <begin position="102"/>
        <end position="139"/>
    </location>
</feature>
<dbReference type="OrthoDB" id="1491885at2"/>
<comment type="caution">
    <text evidence="3">The sequence shown here is derived from an EMBL/GenBank/DDBJ whole genome shotgun (WGS) entry which is preliminary data.</text>
</comment>
<organism evidence="3 4">
    <name type="scientific">Vicingus serpentipes</name>
    <dbReference type="NCBI Taxonomy" id="1926625"/>
    <lineage>
        <taxon>Bacteria</taxon>
        <taxon>Pseudomonadati</taxon>
        <taxon>Bacteroidota</taxon>
        <taxon>Flavobacteriia</taxon>
        <taxon>Flavobacteriales</taxon>
        <taxon>Vicingaceae</taxon>
        <taxon>Vicingus</taxon>
    </lineage>
</organism>
<feature type="chain" id="PRO_5022981232" evidence="2">
    <location>
        <begin position="24"/>
        <end position="221"/>
    </location>
</feature>
<gene>
    <name evidence="3" type="ORF">FRY74_01135</name>
</gene>